<dbReference type="RefSeq" id="XP_003059713.1">
    <property type="nucleotide sequence ID" value="XM_003059667.1"/>
</dbReference>
<dbReference type="InterPro" id="IPR051213">
    <property type="entry name" value="START_lipid_transfer"/>
</dbReference>
<feature type="compositionally biased region" description="Low complexity" evidence="1">
    <location>
        <begin position="323"/>
        <end position="347"/>
    </location>
</feature>
<dbReference type="EMBL" id="GG663741">
    <property type="protein sequence ID" value="EEH55665.1"/>
    <property type="molecule type" value="Genomic_DNA"/>
</dbReference>
<feature type="region of interest" description="Disordered" evidence="1">
    <location>
        <begin position="311"/>
        <end position="367"/>
    </location>
</feature>
<dbReference type="GeneID" id="9685091"/>
<dbReference type="eggNOG" id="KOG2761">
    <property type="taxonomic scope" value="Eukaryota"/>
</dbReference>
<dbReference type="PROSITE" id="PS50848">
    <property type="entry name" value="START"/>
    <property type="match status" value="1"/>
</dbReference>
<evidence type="ECO:0000256" key="2">
    <source>
        <dbReference type="SAM" id="SignalP"/>
    </source>
</evidence>
<dbReference type="GO" id="GO:0005737">
    <property type="term" value="C:cytoplasm"/>
    <property type="evidence" value="ECO:0007669"/>
    <property type="project" value="UniProtKB-ARBA"/>
</dbReference>
<dbReference type="InterPro" id="IPR002913">
    <property type="entry name" value="START_lipid-bd_dom"/>
</dbReference>
<reference evidence="4 5" key="1">
    <citation type="journal article" date="2009" name="Science">
        <title>Green evolution and dynamic adaptations revealed by genomes of the marine picoeukaryotes Micromonas.</title>
        <authorList>
            <person name="Worden A.Z."/>
            <person name="Lee J.H."/>
            <person name="Mock T."/>
            <person name="Rouze P."/>
            <person name="Simmons M.P."/>
            <person name="Aerts A.L."/>
            <person name="Allen A.E."/>
            <person name="Cuvelier M.L."/>
            <person name="Derelle E."/>
            <person name="Everett M.V."/>
            <person name="Foulon E."/>
            <person name="Grimwood J."/>
            <person name="Gundlach H."/>
            <person name="Henrissat B."/>
            <person name="Napoli C."/>
            <person name="McDonald S.M."/>
            <person name="Parker M.S."/>
            <person name="Rombauts S."/>
            <person name="Salamov A."/>
            <person name="Von Dassow P."/>
            <person name="Badger J.H."/>
            <person name="Coutinho P.M."/>
            <person name="Demir E."/>
            <person name="Dubchak I."/>
            <person name="Gentemann C."/>
            <person name="Eikrem W."/>
            <person name="Gready J.E."/>
            <person name="John U."/>
            <person name="Lanier W."/>
            <person name="Lindquist E.A."/>
            <person name="Lucas S."/>
            <person name="Mayer K.F."/>
            <person name="Moreau H."/>
            <person name="Not F."/>
            <person name="Otillar R."/>
            <person name="Panaud O."/>
            <person name="Pangilinan J."/>
            <person name="Paulsen I."/>
            <person name="Piegu B."/>
            <person name="Poliakov A."/>
            <person name="Robbens S."/>
            <person name="Schmutz J."/>
            <person name="Toulza E."/>
            <person name="Wyss T."/>
            <person name="Zelensky A."/>
            <person name="Zhou K."/>
            <person name="Armbrust E.V."/>
            <person name="Bhattacharya D."/>
            <person name="Goodenough U.W."/>
            <person name="Van de Peer Y."/>
            <person name="Grigoriev I.V."/>
        </authorList>
    </citation>
    <scope>NUCLEOTIDE SEQUENCE [LARGE SCALE GENOMIC DNA]</scope>
    <source>
        <strain evidence="4 5">CCMP1545</strain>
    </source>
</reference>
<feature type="signal peptide" evidence="2">
    <location>
        <begin position="1"/>
        <end position="19"/>
    </location>
</feature>
<organism evidence="5">
    <name type="scientific">Micromonas pusilla (strain CCMP1545)</name>
    <name type="common">Picoplanktonic green alga</name>
    <dbReference type="NCBI Taxonomy" id="564608"/>
    <lineage>
        <taxon>Eukaryota</taxon>
        <taxon>Viridiplantae</taxon>
        <taxon>Chlorophyta</taxon>
        <taxon>Mamiellophyceae</taxon>
        <taxon>Mamiellales</taxon>
        <taxon>Mamiellaceae</taxon>
        <taxon>Micromonas</taxon>
    </lineage>
</organism>
<feature type="compositionally biased region" description="Basic and acidic residues" evidence="1">
    <location>
        <begin position="71"/>
        <end position="91"/>
    </location>
</feature>
<dbReference type="OrthoDB" id="1295045at2759"/>
<dbReference type="PANTHER" id="PTHR19308">
    <property type="entry name" value="PHOSPHATIDYLCHOLINE TRANSFER PROTEIN"/>
    <property type="match status" value="1"/>
</dbReference>
<dbReference type="Gene3D" id="3.30.530.20">
    <property type="match status" value="1"/>
</dbReference>
<keyword evidence="5" id="KW-1185">Reference proteome</keyword>
<evidence type="ECO:0000256" key="1">
    <source>
        <dbReference type="SAM" id="MobiDB-lite"/>
    </source>
</evidence>
<dbReference type="Pfam" id="PF01852">
    <property type="entry name" value="START"/>
    <property type="match status" value="1"/>
</dbReference>
<dbReference type="AlphaFoldDB" id="C1MWY6"/>
<protein>
    <submittedName>
        <fullName evidence="4">Predicted protein</fullName>
    </submittedName>
</protein>
<feature type="region of interest" description="Disordered" evidence="1">
    <location>
        <begin position="71"/>
        <end position="100"/>
    </location>
</feature>
<dbReference type="SUPFAM" id="SSF55961">
    <property type="entry name" value="Bet v1-like"/>
    <property type="match status" value="1"/>
</dbReference>
<evidence type="ECO:0000313" key="4">
    <source>
        <dbReference type="EMBL" id="EEH55665.1"/>
    </source>
</evidence>
<gene>
    <name evidence="4" type="ORF">MICPUCDRAFT_65337</name>
</gene>
<sequence length="443" mass="47724">MRHLARAIAALIVLPLTLRARLRRRAIALGDDAGDGADGRSSLMTPELERLVTDDDVRYFLDELAAHPTLHDREERSVREPRSRANSEERGVSSVDVTMSGGWKGAPGGVEAAAAAVSADAAAEEAAWTVIHRGSTGTGTDYRMLRRNGPAPGTSEGGDRGLAQFRLEAVVRGVTAESLANAQMNDVVRATWDSTLMRADQLASSRPAPLAAPSENSFVEEAECQSEGADAAHDRTELAFWRMKFPMPMAPRDYLFVRRRWKSEDGAFYGVTKDATGVREANRMLQRTGLSGRGYRVRRIFSGQRIRPLDSARDASWSDDDASAPSTPTTVPTTPVAASATSSPASSGFNAVSPPRPRARSKSSGKNEPAAELVSVYHEDSGVPAAVISIGACKGLQPFMRKLEKAARGEMNGGGAGAGANNIRGRKLLRFRRLRKRITSKAW</sequence>
<dbReference type="Proteomes" id="UP000001876">
    <property type="component" value="Unassembled WGS sequence"/>
</dbReference>
<feature type="non-terminal residue" evidence="4">
    <location>
        <position position="443"/>
    </location>
</feature>
<name>C1MWY6_MICPC</name>
<feature type="chain" id="PRO_5002912126" evidence="2">
    <location>
        <begin position="20"/>
        <end position="443"/>
    </location>
</feature>
<proteinExistence type="predicted"/>
<dbReference type="InterPro" id="IPR023393">
    <property type="entry name" value="START-like_dom_sf"/>
</dbReference>
<accession>C1MWY6</accession>
<dbReference type="KEGG" id="mpp:MICPUCDRAFT_65337"/>
<evidence type="ECO:0000313" key="5">
    <source>
        <dbReference type="Proteomes" id="UP000001876"/>
    </source>
</evidence>
<feature type="domain" description="START" evidence="3">
    <location>
        <begin position="113"/>
        <end position="412"/>
    </location>
</feature>
<evidence type="ECO:0000259" key="3">
    <source>
        <dbReference type="PROSITE" id="PS50848"/>
    </source>
</evidence>
<dbReference type="PANTHER" id="PTHR19308:SF39">
    <property type="entry name" value="PHOSPHATIDYLCHOLINE TRANSFER PROTEIN"/>
    <property type="match status" value="1"/>
</dbReference>
<dbReference type="GO" id="GO:0008289">
    <property type="term" value="F:lipid binding"/>
    <property type="evidence" value="ECO:0007669"/>
    <property type="project" value="InterPro"/>
</dbReference>
<keyword evidence="2" id="KW-0732">Signal</keyword>